<reference evidence="6" key="2">
    <citation type="journal article" date="2023" name="Plant Pathol.">
        <title>Dismantling and reorganizing Pseudomonas marginalis sensu#lato.</title>
        <authorList>
            <person name="Sawada H."/>
            <person name="Fujikawa T."/>
            <person name="Satou M."/>
        </authorList>
    </citation>
    <scope>NUCLEOTIDE SEQUENCE</scope>
    <source>
        <strain evidence="6">MAFF 301350</strain>
    </source>
</reference>
<proteinExistence type="predicted"/>
<evidence type="ECO:0000259" key="4">
    <source>
        <dbReference type="Pfam" id="PF04542"/>
    </source>
</evidence>
<dbReference type="InterPro" id="IPR007627">
    <property type="entry name" value="RNA_pol_sigma70_r2"/>
</dbReference>
<protein>
    <submittedName>
        <fullName evidence="6">Sigma-70 family RNA polymerase sigma factor</fullName>
    </submittedName>
</protein>
<gene>
    <name evidence="6" type="ORF">KUO17_10760</name>
</gene>
<evidence type="ECO:0000256" key="1">
    <source>
        <dbReference type="ARBA" id="ARBA00023015"/>
    </source>
</evidence>
<keyword evidence="2" id="KW-0731">Sigma factor</keyword>
<dbReference type="RefSeq" id="WP_217975549.1">
    <property type="nucleotide sequence ID" value="NZ_JAHTBI010000037.1"/>
</dbReference>
<dbReference type="NCBIfam" id="TIGR02937">
    <property type="entry name" value="sigma70-ECF"/>
    <property type="match status" value="1"/>
</dbReference>
<dbReference type="Proteomes" id="UP001106592">
    <property type="component" value="Unassembled WGS sequence"/>
</dbReference>
<dbReference type="Pfam" id="PF08281">
    <property type="entry name" value="Sigma70_r4_2"/>
    <property type="match status" value="1"/>
</dbReference>
<dbReference type="AlphaFoldDB" id="A0A9Q2XJS9"/>
<feature type="domain" description="RNA polymerase sigma factor 70 region 4 type 2" evidence="5">
    <location>
        <begin position="111"/>
        <end position="160"/>
    </location>
</feature>
<dbReference type="GO" id="GO:0003677">
    <property type="term" value="F:DNA binding"/>
    <property type="evidence" value="ECO:0007669"/>
    <property type="project" value="InterPro"/>
</dbReference>
<evidence type="ECO:0000313" key="6">
    <source>
        <dbReference type="EMBL" id="MBV6287502.1"/>
    </source>
</evidence>
<evidence type="ECO:0000256" key="3">
    <source>
        <dbReference type="ARBA" id="ARBA00023163"/>
    </source>
</evidence>
<organism evidence="6 7">
    <name type="scientific">Pseudomonas aegrilactucae</name>
    <dbReference type="NCBI Taxonomy" id="2854028"/>
    <lineage>
        <taxon>Bacteria</taxon>
        <taxon>Pseudomonadati</taxon>
        <taxon>Pseudomonadota</taxon>
        <taxon>Gammaproteobacteria</taxon>
        <taxon>Pseudomonadales</taxon>
        <taxon>Pseudomonadaceae</taxon>
        <taxon>Pseudomonas</taxon>
    </lineage>
</organism>
<feature type="domain" description="RNA polymerase sigma-70 region 2" evidence="4">
    <location>
        <begin position="15"/>
        <end position="80"/>
    </location>
</feature>
<reference evidence="6" key="1">
    <citation type="journal article" date="2022" name="Int. J. Syst. Evol. Microbiol.">
        <title>Pseudomonas aegrilactucae sp. nov. and Pseudomonas morbosilactucae sp. nov., pathogens causing bacterial rot of lettuce in Japan.</title>
        <authorList>
            <person name="Sawada H."/>
            <person name="Fujikawa T."/>
            <person name="Satou M."/>
        </authorList>
    </citation>
    <scope>NUCLEOTIDE SEQUENCE</scope>
    <source>
        <strain evidence="6">MAFF 301350</strain>
    </source>
</reference>
<dbReference type="FunFam" id="1.10.1740.10:FF:000009">
    <property type="entry name" value="RNA polymerase sigma factor"/>
    <property type="match status" value="1"/>
</dbReference>
<evidence type="ECO:0000256" key="2">
    <source>
        <dbReference type="ARBA" id="ARBA00023082"/>
    </source>
</evidence>
<keyword evidence="7" id="KW-1185">Reference proteome</keyword>
<sequence length="171" mass="19728">MHTSDTLPPSEVDLLYRTHNSWLNTWLRRRVGCHAHAADLAQDTFVRLLKARHVHPLKAPRAYLSSIARGLMIDHFRRRALEQAYLESLAHLPPAEVPSEEQRWMILDTLERLDHLLAQLKPRVRQVFLHAQLDAMSCPRIAEHLGISRATVERDLAKAMGVCYRLRHAQA</sequence>
<dbReference type="InterPro" id="IPR014284">
    <property type="entry name" value="RNA_pol_sigma-70_dom"/>
</dbReference>
<accession>A0A9Q2XJS9</accession>
<dbReference type="GO" id="GO:0006352">
    <property type="term" value="P:DNA-templated transcription initiation"/>
    <property type="evidence" value="ECO:0007669"/>
    <property type="project" value="InterPro"/>
</dbReference>
<dbReference type="GO" id="GO:0016987">
    <property type="term" value="F:sigma factor activity"/>
    <property type="evidence" value="ECO:0007669"/>
    <property type="project" value="UniProtKB-KW"/>
</dbReference>
<dbReference type="InterPro" id="IPR039425">
    <property type="entry name" value="RNA_pol_sigma-70-like"/>
</dbReference>
<evidence type="ECO:0000313" key="7">
    <source>
        <dbReference type="Proteomes" id="UP001106592"/>
    </source>
</evidence>
<evidence type="ECO:0000259" key="5">
    <source>
        <dbReference type="Pfam" id="PF08281"/>
    </source>
</evidence>
<comment type="caution">
    <text evidence="6">The sequence shown here is derived from an EMBL/GenBank/DDBJ whole genome shotgun (WGS) entry which is preliminary data.</text>
</comment>
<dbReference type="InterPro" id="IPR013249">
    <property type="entry name" value="RNA_pol_sigma70_r4_t2"/>
</dbReference>
<keyword evidence="1" id="KW-0805">Transcription regulation</keyword>
<dbReference type="PANTHER" id="PTHR43133:SF63">
    <property type="entry name" value="RNA POLYMERASE SIGMA FACTOR FECI-RELATED"/>
    <property type="match status" value="1"/>
</dbReference>
<dbReference type="Pfam" id="PF04542">
    <property type="entry name" value="Sigma70_r2"/>
    <property type="match status" value="1"/>
</dbReference>
<dbReference type="PANTHER" id="PTHR43133">
    <property type="entry name" value="RNA POLYMERASE ECF-TYPE SIGMA FACTO"/>
    <property type="match status" value="1"/>
</dbReference>
<dbReference type="EMBL" id="JAHTBI010000037">
    <property type="protein sequence ID" value="MBV6287502.1"/>
    <property type="molecule type" value="Genomic_DNA"/>
</dbReference>
<dbReference type="NCBIfam" id="NF009180">
    <property type="entry name" value="PRK12528.1"/>
    <property type="match status" value="1"/>
</dbReference>
<keyword evidence="3" id="KW-0804">Transcription</keyword>
<name>A0A9Q2XJS9_9PSED</name>